<evidence type="ECO:0000256" key="9">
    <source>
        <dbReference type="SAM" id="MobiDB-lite"/>
    </source>
</evidence>
<name>A0A4U0XWI1_9PEZI</name>
<proteinExistence type="inferred from homology"/>
<dbReference type="AlphaFoldDB" id="A0A4U0XWI1"/>
<dbReference type="GO" id="GO:0030880">
    <property type="term" value="C:RNA polymerase complex"/>
    <property type="evidence" value="ECO:0007669"/>
    <property type="project" value="InterPro"/>
</dbReference>
<dbReference type="STRING" id="331657.A0A4U0XWI1"/>
<evidence type="ECO:0000256" key="2">
    <source>
        <dbReference type="ARBA" id="ARBA00009211"/>
    </source>
</evidence>
<gene>
    <name evidence="11" type="ORF">B0A49_01755</name>
</gene>
<evidence type="ECO:0000256" key="3">
    <source>
        <dbReference type="ARBA" id="ARBA00020379"/>
    </source>
</evidence>
<dbReference type="GO" id="GO:0030515">
    <property type="term" value="F:snoRNA binding"/>
    <property type="evidence" value="ECO:0007669"/>
    <property type="project" value="InterPro"/>
</dbReference>
<dbReference type="GO" id="GO:0006364">
    <property type="term" value="P:rRNA processing"/>
    <property type="evidence" value="ECO:0007669"/>
    <property type="project" value="UniProtKB-KW"/>
</dbReference>
<evidence type="ECO:0000256" key="6">
    <source>
        <dbReference type="ARBA" id="ARBA00023242"/>
    </source>
</evidence>
<feature type="region of interest" description="Disordered" evidence="9">
    <location>
        <begin position="381"/>
        <end position="401"/>
    </location>
</feature>
<dbReference type="InterPro" id="IPR038324">
    <property type="entry name" value="Rpb4/RPC9_sf"/>
</dbReference>
<keyword evidence="7" id="KW-0687">Ribonucleoprotein</keyword>
<keyword evidence="12" id="KW-1185">Reference proteome</keyword>
<comment type="similarity">
    <text evidence="2">Belongs to the NOP5/NOP56 family.</text>
</comment>
<evidence type="ECO:0000256" key="7">
    <source>
        <dbReference type="ARBA" id="ARBA00023274"/>
    </source>
</evidence>
<dbReference type="SMART" id="SM00931">
    <property type="entry name" value="NOSIC"/>
    <property type="match status" value="1"/>
</dbReference>
<dbReference type="PANTHER" id="PTHR10894:SF1">
    <property type="entry name" value="NUCLEOLAR PROTEIN 58"/>
    <property type="match status" value="1"/>
</dbReference>
<dbReference type="GO" id="GO:0000166">
    <property type="term" value="F:nucleotide binding"/>
    <property type="evidence" value="ECO:0007669"/>
    <property type="project" value="InterPro"/>
</dbReference>
<dbReference type="InterPro" id="IPR012976">
    <property type="entry name" value="NOSIC"/>
</dbReference>
<keyword evidence="4" id="KW-0690">Ribosome biogenesis</keyword>
<dbReference type="Gene3D" id="1.20.1250.40">
    <property type="match status" value="1"/>
</dbReference>
<dbReference type="Pfam" id="PF01798">
    <property type="entry name" value="Nop"/>
    <property type="match status" value="1"/>
</dbReference>
<comment type="caution">
    <text evidence="11">The sequence shown here is derived from an EMBL/GenBank/DDBJ whole genome shotgun (WGS) entry which is preliminary data.</text>
</comment>
<dbReference type="InterPro" id="IPR042239">
    <property type="entry name" value="Nop_C"/>
</dbReference>
<dbReference type="Gene3D" id="1.10.287.4070">
    <property type="match status" value="1"/>
</dbReference>
<feature type="compositionally biased region" description="Acidic residues" evidence="9">
    <location>
        <begin position="496"/>
        <end position="506"/>
    </location>
</feature>
<dbReference type="FunFam" id="1.10.287.4070:FF:000001">
    <property type="entry name" value="Probable Nucleolar protein 58"/>
    <property type="match status" value="1"/>
</dbReference>
<sequence length="900" mass="99086">MTLFILTETSAGYALLKAKDKKLLKRDDLAGDIETAEGVCSLLKLKQFQKFDSAATALNEAAALTEGKVTPMLSSLLDSIKDEKKVSLAVADPKLGNAINKLPQLQITPISDSTTAELYRSIRSHLPSLIPGLMPDDISTMSLGLSHSLSRHKLKFSPDKVDTMIIQAIALLDDLDKELNTYAMRVKEWYGWHFPEMAKIINDNLAYSRVIMSMGMRTSASDTDLSDILPEEIEAAVKVAAEVSMGTEITPEDLDNIRALADQVVSFTEYRSQLSSYLSARMQAIAPNLTALVGELVGARLIAHSGSLMSLAKSPASTIQILGAEKALFRALKTKHDTPKYGLIYHASLIGQATGKNKGKIARMLATKAALGLRVDALSDWGTGGESKEAEPTEEEKMAIGVDGRLKIERRLRGLEGKPLGPKTGTGASMGPNGQTQPGKWAVKEARKYNPDADGLVGDEAPANPPSARKEKKESKKSKKPLIEEVNEDTRAGAEADSDEEMEDASELITKTKMNGDAERETVKPDMDSKQVKQAEKDAKIARKLERAAKREKKAVKKGAKEAKENQVNGDGEGKKSTHTPAISHVSSFAAAAGLETRRRILEPMSKILTNFEVKSFLEEKRLEHAKQDEETKAAGRKVNPRPANYITVLNEPRHAFPPSSVPNLCNTQNANADEPNLKIEFYLNASHQPSTSNPKYTPSMFTPLMERLGPYGLTKTECMSIVNLCPGDIVALDTIVEECDMRFTAEQQEEMVAVIAEVLVERQDAMEELMGALETYQEGAEDAVSDLGSWLFAEAAKHGRKYEKEMRAKFWSADQTIKFSKPRRDKQAEGARRLLEEVTPLLHLVTTKEQPIVIPYSYTTSPAAFPPSHVPLLKRDLTAKRFYHTELQEDDDDLREPPY</sequence>
<dbReference type="SUPFAM" id="SSF89124">
    <property type="entry name" value="Nop domain"/>
    <property type="match status" value="1"/>
</dbReference>
<dbReference type="EMBL" id="NAJN01000045">
    <property type="protein sequence ID" value="TKA80826.1"/>
    <property type="molecule type" value="Genomic_DNA"/>
</dbReference>
<dbReference type="Gene3D" id="1.10.246.90">
    <property type="entry name" value="Nop domain"/>
    <property type="match status" value="1"/>
</dbReference>
<feature type="compositionally biased region" description="Basic and acidic residues" evidence="9">
    <location>
        <begin position="386"/>
        <end position="401"/>
    </location>
</feature>
<feature type="compositionally biased region" description="Basic and acidic residues" evidence="9">
    <location>
        <begin position="442"/>
        <end position="451"/>
    </location>
</feature>
<dbReference type="InterPro" id="IPR045056">
    <property type="entry name" value="Nop56/Nop58"/>
</dbReference>
<accession>A0A4U0XWI1</accession>
<evidence type="ECO:0000256" key="8">
    <source>
        <dbReference type="ARBA" id="ARBA00024837"/>
    </source>
</evidence>
<feature type="region of interest" description="Disordered" evidence="9">
    <location>
        <begin position="413"/>
        <end position="580"/>
    </location>
</feature>
<dbReference type="GO" id="GO:0031428">
    <property type="term" value="C:box C/D methylation guide snoRNP complex"/>
    <property type="evidence" value="ECO:0007669"/>
    <property type="project" value="InterPro"/>
</dbReference>
<evidence type="ECO:0000313" key="12">
    <source>
        <dbReference type="Proteomes" id="UP000308768"/>
    </source>
</evidence>
<dbReference type="InterPro" id="IPR036070">
    <property type="entry name" value="Nop_dom_sf"/>
</dbReference>
<evidence type="ECO:0000256" key="5">
    <source>
        <dbReference type="ARBA" id="ARBA00022552"/>
    </source>
</evidence>
<dbReference type="Pfam" id="PF03874">
    <property type="entry name" value="RNA_pol_Rpb4"/>
    <property type="match status" value="1"/>
</dbReference>
<dbReference type="InterPro" id="IPR005574">
    <property type="entry name" value="Rpb4/RPC9"/>
</dbReference>
<protein>
    <recommendedName>
        <fullName evidence="3">Nucleolar protein 58</fullName>
    </recommendedName>
</protein>
<dbReference type="PROSITE" id="PS51358">
    <property type="entry name" value="NOP"/>
    <property type="match status" value="1"/>
</dbReference>
<comment type="function">
    <text evidence="8">Required for pre-18S rRNA processing. May bind microtubules.</text>
</comment>
<dbReference type="Proteomes" id="UP000308768">
    <property type="component" value="Unassembled WGS sequence"/>
</dbReference>
<dbReference type="GO" id="GO:0006352">
    <property type="term" value="P:DNA-templated transcription initiation"/>
    <property type="evidence" value="ECO:0007669"/>
    <property type="project" value="InterPro"/>
</dbReference>
<dbReference type="SUPFAM" id="SSF47819">
    <property type="entry name" value="HRDC-like"/>
    <property type="match status" value="1"/>
</dbReference>
<organism evidence="11 12">
    <name type="scientific">Cryomyces minteri</name>
    <dbReference type="NCBI Taxonomy" id="331657"/>
    <lineage>
        <taxon>Eukaryota</taxon>
        <taxon>Fungi</taxon>
        <taxon>Dikarya</taxon>
        <taxon>Ascomycota</taxon>
        <taxon>Pezizomycotina</taxon>
        <taxon>Dothideomycetes</taxon>
        <taxon>Dothideomycetes incertae sedis</taxon>
        <taxon>Cryomyces</taxon>
    </lineage>
</organism>
<comment type="subcellular location">
    <subcellularLocation>
        <location evidence="1">Nucleus</location>
        <location evidence="1">Nucleolus</location>
    </subcellularLocation>
</comment>
<evidence type="ECO:0000259" key="10">
    <source>
        <dbReference type="PROSITE" id="PS51358"/>
    </source>
</evidence>
<dbReference type="OrthoDB" id="6780543at2759"/>
<dbReference type="PANTHER" id="PTHR10894">
    <property type="entry name" value="NUCLEOLAR PROTEIN 5 NUCLEOLAR PROTEIN NOP5 NOP58"/>
    <property type="match status" value="1"/>
</dbReference>
<feature type="domain" description="Nop" evidence="10">
    <location>
        <begin position="285"/>
        <end position="417"/>
    </location>
</feature>
<evidence type="ECO:0000256" key="4">
    <source>
        <dbReference type="ARBA" id="ARBA00022517"/>
    </source>
</evidence>
<keyword evidence="6" id="KW-0539">Nucleus</keyword>
<reference evidence="11 12" key="1">
    <citation type="submission" date="2017-03" db="EMBL/GenBank/DDBJ databases">
        <title>Genomes of endolithic fungi from Antarctica.</title>
        <authorList>
            <person name="Coleine C."/>
            <person name="Masonjones S."/>
            <person name="Stajich J.E."/>
        </authorList>
    </citation>
    <scope>NUCLEOTIDE SEQUENCE [LARGE SCALE GENOMIC DNA]</scope>
    <source>
        <strain evidence="11 12">CCFEE 5187</strain>
    </source>
</reference>
<dbReference type="Pfam" id="PF08156">
    <property type="entry name" value="NOP5NT"/>
    <property type="match status" value="1"/>
</dbReference>
<dbReference type="InterPro" id="IPR010997">
    <property type="entry name" value="HRDC-like_sf"/>
</dbReference>
<evidence type="ECO:0000313" key="11">
    <source>
        <dbReference type="EMBL" id="TKA80826.1"/>
    </source>
</evidence>
<dbReference type="GO" id="GO:0032040">
    <property type="term" value="C:small-subunit processome"/>
    <property type="evidence" value="ECO:0007669"/>
    <property type="project" value="InterPro"/>
</dbReference>
<evidence type="ECO:0000256" key="1">
    <source>
        <dbReference type="ARBA" id="ARBA00004604"/>
    </source>
</evidence>
<feature type="compositionally biased region" description="Basic and acidic residues" evidence="9">
    <location>
        <begin position="514"/>
        <end position="549"/>
    </location>
</feature>
<keyword evidence="5" id="KW-0698">rRNA processing</keyword>
<dbReference type="InterPro" id="IPR002687">
    <property type="entry name" value="Nop_dom"/>
</dbReference>
<dbReference type="InterPro" id="IPR012974">
    <property type="entry name" value="NOP58/56_N"/>
</dbReference>
<dbReference type="FunFam" id="1.10.246.90:FF:000003">
    <property type="entry name" value="Nucleolar protein 58"/>
    <property type="match status" value="1"/>
</dbReference>